<dbReference type="OrthoDB" id="9803287at2"/>
<evidence type="ECO:0000313" key="2">
    <source>
        <dbReference type="Proteomes" id="UP000241764"/>
    </source>
</evidence>
<reference evidence="2" key="1">
    <citation type="submission" date="2017-11" db="EMBL/GenBank/DDBJ databases">
        <authorList>
            <person name="Kuznetsova I."/>
            <person name="Sazanova A."/>
            <person name="Chirak E."/>
            <person name="Safronova V."/>
            <person name="Willems A."/>
        </authorList>
    </citation>
    <scope>NUCLEOTIDE SEQUENCE [LARGE SCALE GENOMIC DNA]</scope>
    <source>
        <strain evidence="2">CCBAU 03422</strain>
    </source>
</reference>
<dbReference type="EMBL" id="PGGM01000015">
    <property type="protein sequence ID" value="PSH60956.1"/>
    <property type="molecule type" value="Genomic_DNA"/>
</dbReference>
<dbReference type="InterPro" id="IPR050563">
    <property type="entry name" value="4-hydroxybenzoyl-CoA_TE"/>
</dbReference>
<dbReference type="InterPro" id="IPR029069">
    <property type="entry name" value="HotDog_dom_sf"/>
</dbReference>
<gene>
    <name evidence="1" type="ORF">CU103_24795</name>
</gene>
<comment type="caution">
    <text evidence="1">The sequence shown here is derived from an EMBL/GenBank/DDBJ whole genome shotgun (WGS) entry which is preliminary data.</text>
</comment>
<dbReference type="CDD" id="cd00586">
    <property type="entry name" value="4HBT"/>
    <property type="match status" value="1"/>
</dbReference>
<dbReference type="Pfam" id="PF13279">
    <property type="entry name" value="4HBT_2"/>
    <property type="match status" value="1"/>
</dbReference>
<name>A0A2P7B3D3_9HYPH</name>
<proteinExistence type="predicted"/>
<sequence>MVIEKDWIDYNGHLNMAYYNVLFDRAGDDAFEKIGLGAEYARTRALTSYSAEVHVCYVRELHFGHSVTATFQLLDYDEKRMRFYQELRHLDGWLAATSEQLSLHVDMSGPKVVPFPPDILANLKRLKAEHVSLGVPVRAGRAIAIKWKARE</sequence>
<organism evidence="1 2">
    <name type="scientific">Phyllobacterium sophorae</name>
    <dbReference type="NCBI Taxonomy" id="1520277"/>
    <lineage>
        <taxon>Bacteria</taxon>
        <taxon>Pseudomonadati</taxon>
        <taxon>Pseudomonadota</taxon>
        <taxon>Alphaproteobacteria</taxon>
        <taxon>Hyphomicrobiales</taxon>
        <taxon>Phyllobacteriaceae</taxon>
        <taxon>Phyllobacterium</taxon>
    </lineage>
</organism>
<dbReference type="GO" id="GO:0047617">
    <property type="term" value="F:fatty acyl-CoA hydrolase activity"/>
    <property type="evidence" value="ECO:0007669"/>
    <property type="project" value="TreeGrafter"/>
</dbReference>
<keyword evidence="2" id="KW-1185">Reference proteome</keyword>
<dbReference type="SUPFAM" id="SSF54637">
    <property type="entry name" value="Thioesterase/thiol ester dehydrase-isomerase"/>
    <property type="match status" value="1"/>
</dbReference>
<dbReference type="Proteomes" id="UP000241764">
    <property type="component" value="Unassembled WGS sequence"/>
</dbReference>
<dbReference type="PANTHER" id="PTHR31793:SF2">
    <property type="entry name" value="BLR1345 PROTEIN"/>
    <property type="match status" value="1"/>
</dbReference>
<evidence type="ECO:0000313" key="1">
    <source>
        <dbReference type="EMBL" id="PSH60956.1"/>
    </source>
</evidence>
<dbReference type="AlphaFoldDB" id="A0A2P7B3D3"/>
<protein>
    <submittedName>
        <fullName evidence="1">Thioesterase</fullName>
    </submittedName>
</protein>
<dbReference type="Gene3D" id="3.10.129.10">
    <property type="entry name" value="Hotdog Thioesterase"/>
    <property type="match status" value="1"/>
</dbReference>
<accession>A0A2P7B3D3</accession>
<dbReference type="PANTHER" id="PTHR31793">
    <property type="entry name" value="4-HYDROXYBENZOYL-COA THIOESTERASE FAMILY MEMBER"/>
    <property type="match status" value="1"/>
</dbReference>